<dbReference type="Proteomes" id="UP001251524">
    <property type="component" value="Unassembled WGS sequence"/>
</dbReference>
<accession>A0ABU1W9A1</accession>
<evidence type="ECO:0000313" key="2">
    <source>
        <dbReference type="Proteomes" id="UP001251524"/>
    </source>
</evidence>
<protein>
    <recommendedName>
        <fullName evidence="3">Serine aminopeptidase S33 domain-containing protein</fullName>
    </recommendedName>
</protein>
<organism evidence="1 2">
    <name type="scientific">Lysobacter niastensis</name>
    <dbReference type="NCBI Taxonomy" id="380629"/>
    <lineage>
        <taxon>Bacteria</taxon>
        <taxon>Pseudomonadati</taxon>
        <taxon>Pseudomonadota</taxon>
        <taxon>Gammaproteobacteria</taxon>
        <taxon>Lysobacterales</taxon>
        <taxon>Lysobacteraceae</taxon>
        <taxon>Lysobacter</taxon>
    </lineage>
</organism>
<dbReference type="Gene3D" id="3.40.50.1820">
    <property type="entry name" value="alpha/beta hydrolase"/>
    <property type="match status" value="1"/>
</dbReference>
<dbReference type="InterPro" id="IPR029058">
    <property type="entry name" value="AB_hydrolase_fold"/>
</dbReference>
<reference evidence="1 2" key="1">
    <citation type="submission" date="2023-07" db="EMBL/GenBank/DDBJ databases">
        <title>Sorghum-associated microbial communities from plants grown in Nebraska, USA.</title>
        <authorList>
            <person name="Schachtman D."/>
        </authorList>
    </citation>
    <scope>NUCLEOTIDE SEQUENCE [LARGE SCALE GENOMIC DNA]</scope>
    <source>
        <strain evidence="1 2">BE198</strain>
    </source>
</reference>
<comment type="caution">
    <text evidence="1">The sequence shown here is derived from an EMBL/GenBank/DDBJ whole genome shotgun (WGS) entry which is preliminary data.</text>
</comment>
<name>A0ABU1W9A1_9GAMM</name>
<gene>
    <name evidence="1" type="ORF">J2X06_001356</name>
</gene>
<dbReference type="SUPFAM" id="SSF53474">
    <property type="entry name" value="alpha/beta-Hydrolases"/>
    <property type="match status" value="1"/>
</dbReference>
<sequence>MASRRLQANLQAGGMIVGVWEPLWLGAGEQRLYAALHPSKAASPRLGLVLAPPLLHEQPRSRRLMTELATAFSEVGVPCLRFDYFGTGDSAGGGEQLEFASMRRDLQHAAQALKVGGGVERIGVLAVRGAALPVFSWIREGGMAELLVLWEPVVDGQAWLAELETRDAVERRSPKRYPIAAGALPPGVSGDDLQLMGYPVSAQLRRDIAQAGVADDGVHAHRCWAVLREDNDILPITLERVFKLPADTPLIGAAVSMDASVFVTPGLQRVVDELGRALREER</sequence>
<dbReference type="EMBL" id="JAVDVY010000001">
    <property type="protein sequence ID" value="MDR7134172.1"/>
    <property type="molecule type" value="Genomic_DNA"/>
</dbReference>
<evidence type="ECO:0000313" key="1">
    <source>
        <dbReference type="EMBL" id="MDR7134172.1"/>
    </source>
</evidence>
<keyword evidence="2" id="KW-1185">Reference proteome</keyword>
<dbReference type="RefSeq" id="WP_310059979.1">
    <property type="nucleotide sequence ID" value="NZ_JAVDVY010000001.1"/>
</dbReference>
<evidence type="ECO:0008006" key="3">
    <source>
        <dbReference type="Google" id="ProtNLM"/>
    </source>
</evidence>
<proteinExistence type="predicted"/>